<dbReference type="Proteomes" id="UP000282454">
    <property type="component" value="Unassembled WGS sequence"/>
</dbReference>
<sequence length="68" mass="7350">MANQPRWRKSTYSGGGGQGGGDCVELAHFPTTSAIRDSKSPHTPALHFPTPTLIAWISTLPKTDFTRP</sequence>
<name>A0A421BD38_9PSEU</name>
<dbReference type="InterPro" id="IPR007278">
    <property type="entry name" value="DUF397"/>
</dbReference>
<accession>A0A421BD38</accession>
<dbReference type="RefSeq" id="WP_121390727.1">
    <property type="nucleotide sequence ID" value="NZ_RCDD01000001.1"/>
</dbReference>
<dbReference type="AlphaFoldDB" id="A0A421BD38"/>
<feature type="compositionally biased region" description="Gly residues" evidence="1">
    <location>
        <begin position="13"/>
        <end position="22"/>
    </location>
</feature>
<dbReference type="EMBL" id="RCDD01000001">
    <property type="protein sequence ID" value="RLK62246.1"/>
    <property type="molecule type" value="Genomic_DNA"/>
</dbReference>
<evidence type="ECO:0000313" key="4">
    <source>
        <dbReference type="Proteomes" id="UP000282454"/>
    </source>
</evidence>
<gene>
    <name evidence="3" type="ORF">CLV68_2802</name>
</gene>
<proteinExistence type="predicted"/>
<dbReference type="Pfam" id="PF04149">
    <property type="entry name" value="DUF397"/>
    <property type="match status" value="1"/>
</dbReference>
<reference evidence="3 4" key="1">
    <citation type="submission" date="2018-10" db="EMBL/GenBank/DDBJ databases">
        <title>Genomic Encyclopedia of Archaeal and Bacterial Type Strains, Phase II (KMG-II): from individual species to whole genera.</title>
        <authorList>
            <person name="Goeker M."/>
        </authorList>
    </citation>
    <scope>NUCLEOTIDE SEQUENCE [LARGE SCALE GENOMIC DNA]</scope>
    <source>
        <strain evidence="3 4">DSM 45657</strain>
    </source>
</reference>
<dbReference type="OrthoDB" id="4570646at2"/>
<evidence type="ECO:0000313" key="3">
    <source>
        <dbReference type="EMBL" id="RLK62246.1"/>
    </source>
</evidence>
<evidence type="ECO:0000259" key="2">
    <source>
        <dbReference type="Pfam" id="PF04149"/>
    </source>
</evidence>
<organism evidence="3 4">
    <name type="scientific">Actinokineospora cianjurensis</name>
    <dbReference type="NCBI Taxonomy" id="585224"/>
    <lineage>
        <taxon>Bacteria</taxon>
        <taxon>Bacillati</taxon>
        <taxon>Actinomycetota</taxon>
        <taxon>Actinomycetes</taxon>
        <taxon>Pseudonocardiales</taxon>
        <taxon>Pseudonocardiaceae</taxon>
        <taxon>Actinokineospora</taxon>
    </lineage>
</organism>
<comment type="caution">
    <text evidence="3">The sequence shown here is derived from an EMBL/GenBank/DDBJ whole genome shotgun (WGS) entry which is preliminary data.</text>
</comment>
<feature type="region of interest" description="Disordered" evidence="1">
    <location>
        <begin position="1"/>
        <end position="23"/>
    </location>
</feature>
<evidence type="ECO:0000256" key="1">
    <source>
        <dbReference type="SAM" id="MobiDB-lite"/>
    </source>
</evidence>
<protein>
    <submittedName>
        <fullName evidence="3">Uncharacterized protein DUF397</fullName>
    </submittedName>
</protein>
<keyword evidence="4" id="KW-1185">Reference proteome</keyword>
<feature type="domain" description="DUF397" evidence="2">
    <location>
        <begin position="6"/>
        <end position="55"/>
    </location>
</feature>